<sequence length="440" mass="47942">MLILVNLPKSCVIALYLGEQSMKVRFNKTAWRAAGGILASFVLVVSFQNCGKAGFDADLDSTLDSGMSDAALAAKYGESTAAKVQAIPFAFESTIDTITYNSCADTSLRNNTAFSSLKVGAFTSGGIKIKDEFFTYADQNFKPVYPEPTLTENQYKEYLADSPANNGAVANMAIRVKNSLTDVYTATNNVVLWTDIVPLVGNLTDSLVMDAYGTKGVTANYFPFSPESRVIEASLNFNTSEELAEEYRNIFMSSGVLALTYMADNAEIYKVRAATDAYPVKSAYGKGYSLAFVPGSSAAGVHSGNPNRVLASVLETDLSGSGVGAKNWNCNRAYRVVRKEDRASYCPEHTFADLSNSSIRQELAVMRRHLRADQWDVNVSYRCVVPKGATSCYKEENMAAKGFAEVEYDTTKECFRTNGTYSGAIPSSKCMHYVTVCTRD</sequence>
<dbReference type="Proteomes" id="UP000075799">
    <property type="component" value="Unassembled WGS sequence"/>
</dbReference>
<dbReference type="EMBL" id="LUKD01000001">
    <property type="protein sequence ID" value="KYG68855.1"/>
    <property type="molecule type" value="Genomic_DNA"/>
</dbReference>
<proteinExistence type="predicted"/>
<evidence type="ECO:0000313" key="1">
    <source>
        <dbReference type="EMBL" id="KYG68855.1"/>
    </source>
</evidence>
<accession>A0A162GSH2</accession>
<dbReference type="OrthoDB" id="5288271at2"/>
<evidence type="ECO:0000313" key="2">
    <source>
        <dbReference type="Proteomes" id="UP000075799"/>
    </source>
</evidence>
<dbReference type="AlphaFoldDB" id="A0A162GSH2"/>
<organism evidence="1 2">
    <name type="scientific">Bdellovibrio bacteriovorus</name>
    <dbReference type="NCBI Taxonomy" id="959"/>
    <lineage>
        <taxon>Bacteria</taxon>
        <taxon>Pseudomonadati</taxon>
        <taxon>Bdellovibrionota</taxon>
        <taxon>Bdellovibrionia</taxon>
        <taxon>Bdellovibrionales</taxon>
        <taxon>Pseudobdellovibrionaceae</taxon>
        <taxon>Bdellovibrio</taxon>
    </lineage>
</organism>
<protein>
    <submittedName>
        <fullName evidence="1">Uncharacterized protein</fullName>
    </submittedName>
</protein>
<name>A0A162GSH2_BDEBC</name>
<comment type="caution">
    <text evidence="1">The sequence shown here is derived from an EMBL/GenBank/DDBJ whole genome shotgun (WGS) entry which is preliminary data.</text>
</comment>
<reference evidence="1 2" key="1">
    <citation type="submission" date="2016-03" db="EMBL/GenBank/DDBJ databases">
        <authorList>
            <person name="Ploux O."/>
        </authorList>
    </citation>
    <scope>NUCLEOTIDE SEQUENCE [LARGE SCALE GENOMIC DNA]</scope>
    <source>
        <strain evidence="1 2">EC13</strain>
    </source>
</reference>
<gene>
    <name evidence="1" type="ORF">AZI87_06395</name>
</gene>